<dbReference type="Proteomes" id="UP000318538">
    <property type="component" value="Chromosome"/>
</dbReference>
<dbReference type="KEGG" id="rlc:K227x_46130"/>
<dbReference type="AlphaFoldDB" id="A0A517NGE0"/>
<feature type="domain" description="BioF2-like acetyltransferase" evidence="1">
    <location>
        <begin position="175"/>
        <end position="320"/>
    </location>
</feature>
<sequence length="380" mass="43402">MTVLPLAREFTIRSSADHESACRVDQVQVVPWGGLSDADRLRWRQLRATQSELRTPFFSLAFFDAVQASRGDVLCAVMRSGGQVVGFLPFHRINHIAWPAGRFVNDAHNVVAHPDTTFDWCWLLKECQVKAYDFHSMVGSMSNIEQVSFQGITESFRADLGNDSKQFLAGLEKQHKTIRRQEQKSRKLAREIGPISIEIDCRDPSILQQMIAWKRDQYRRTNILDLFTPEWTRNMVDQLHRSNGPDTRGLLSVLRAGDTIVAAHFGMLENGLLHYWFPTYDTAFSRYSPGTALFKEIIRVADRHGIRCIDMGYGEQPYKRKQTDTITTVKHGCVTPSSVYRNMRAMRLAATNVIKQFPMKTQLKQVLRTVQPNAGISKLQ</sequence>
<dbReference type="EMBL" id="CP036525">
    <property type="protein sequence ID" value="QDT06205.1"/>
    <property type="molecule type" value="Genomic_DNA"/>
</dbReference>
<accession>A0A517NGE0</accession>
<dbReference type="InterPro" id="IPR016181">
    <property type="entry name" value="Acyl_CoA_acyltransferase"/>
</dbReference>
<gene>
    <name evidence="2" type="ORF">K227x_46130</name>
</gene>
<keyword evidence="3" id="KW-1185">Reference proteome</keyword>
<evidence type="ECO:0000313" key="2">
    <source>
        <dbReference type="EMBL" id="QDT06205.1"/>
    </source>
</evidence>
<organism evidence="2 3">
    <name type="scientific">Rubripirellula lacrimiformis</name>
    <dbReference type="NCBI Taxonomy" id="1930273"/>
    <lineage>
        <taxon>Bacteria</taxon>
        <taxon>Pseudomonadati</taxon>
        <taxon>Planctomycetota</taxon>
        <taxon>Planctomycetia</taxon>
        <taxon>Pirellulales</taxon>
        <taxon>Pirellulaceae</taxon>
        <taxon>Rubripirellula</taxon>
    </lineage>
</organism>
<proteinExistence type="predicted"/>
<dbReference type="Pfam" id="PF13480">
    <property type="entry name" value="Acetyltransf_6"/>
    <property type="match status" value="1"/>
</dbReference>
<dbReference type="InterPro" id="IPR038740">
    <property type="entry name" value="BioF2-like_GNAT_dom"/>
</dbReference>
<protein>
    <recommendedName>
        <fullName evidence="1">BioF2-like acetyltransferase domain-containing protein</fullName>
    </recommendedName>
</protein>
<evidence type="ECO:0000259" key="1">
    <source>
        <dbReference type="Pfam" id="PF13480"/>
    </source>
</evidence>
<evidence type="ECO:0000313" key="3">
    <source>
        <dbReference type="Proteomes" id="UP000318538"/>
    </source>
</evidence>
<name>A0A517NGE0_9BACT</name>
<dbReference type="OrthoDB" id="4700839at2"/>
<dbReference type="RefSeq" id="WP_145172704.1">
    <property type="nucleotide sequence ID" value="NZ_CP036525.1"/>
</dbReference>
<dbReference type="Gene3D" id="3.40.630.30">
    <property type="match status" value="1"/>
</dbReference>
<dbReference type="SUPFAM" id="SSF55729">
    <property type="entry name" value="Acyl-CoA N-acyltransferases (Nat)"/>
    <property type="match status" value="1"/>
</dbReference>
<reference evidence="2 3" key="1">
    <citation type="submission" date="2019-02" db="EMBL/GenBank/DDBJ databases">
        <title>Deep-cultivation of Planctomycetes and their phenomic and genomic characterization uncovers novel biology.</title>
        <authorList>
            <person name="Wiegand S."/>
            <person name="Jogler M."/>
            <person name="Boedeker C."/>
            <person name="Pinto D."/>
            <person name="Vollmers J."/>
            <person name="Rivas-Marin E."/>
            <person name="Kohn T."/>
            <person name="Peeters S.H."/>
            <person name="Heuer A."/>
            <person name="Rast P."/>
            <person name="Oberbeckmann S."/>
            <person name="Bunk B."/>
            <person name="Jeske O."/>
            <person name="Meyerdierks A."/>
            <person name="Storesund J.E."/>
            <person name="Kallscheuer N."/>
            <person name="Luecker S."/>
            <person name="Lage O.M."/>
            <person name="Pohl T."/>
            <person name="Merkel B.J."/>
            <person name="Hornburger P."/>
            <person name="Mueller R.-W."/>
            <person name="Bruemmer F."/>
            <person name="Labrenz M."/>
            <person name="Spormann A.M."/>
            <person name="Op den Camp H."/>
            <person name="Overmann J."/>
            <person name="Amann R."/>
            <person name="Jetten M.S.M."/>
            <person name="Mascher T."/>
            <person name="Medema M.H."/>
            <person name="Devos D.P."/>
            <person name="Kaster A.-K."/>
            <person name="Ovreas L."/>
            <person name="Rohde M."/>
            <person name="Galperin M.Y."/>
            <person name="Jogler C."/>
        </authorList>
    </citation>
    <scope>NUCLEOTIDE SEQUENCE [LARGE SCALE GENOMIC DNA]</scope>
    <source>
        <strain evidence="2 3">K22_7</strain>
    </source>
</reference>